<dbReference type="InParanoid" id="A0A4S2N5M9"/>
<feature type="coiled-coil region" evidence="1">
    <location>
        <begin position="167"/>
        <end position="199"/>
    </location>
</feature>
<accession>A0A4S2N5M9</accession>
<protein>
    <submittedName>
        <fullName evidence="2">Uncharacterized protein</fullName>
    </submittedName>
</protein>
<dbReference type="OrthoDB" id="5357075at2759"/>
<keyword evidence="3" id="KW-1185">Reference proteome</keyword>
<evidence type="ECO:0000256" key="1">
    <source>
        <dbReference type="SAM" id="Coils"/>
    </source>
</evidence>
<gene>
    <name evidence="2" type="ORF">EX30DRAFT_345297</name>
</gene>
<organism evidence="2 3">
    <name type="scientific">Ascodesmis nigricans</name>
    <dbReference type="NCBI Taxonomy" id="341454"/>
    <lineage>
        <taxon>Eukaryota</taxon>
        <taxon>Fungi</taxon>
        <taxon>Dikarya</taxon>
        <taxon>Ascomycota</taxon>
        <taxon>Pezizomycotina</taxon>
        <taxon>Pezizomycetes</taxon>
        <taxon>Pezizales</taxon>
        <taxon>Ascodesmidaceae</taxon>
        <taxon>Ascodesmis</taxon>
    </lineage>
</organism>
<dbReference type="EMBL" id="ML220112">
    <property type="protein sequence ID" value="TGZ84592.1"/>
    <property type="molecule type" value="Genomic_DNA"/>
</dbReference>
<evidence type="ECO:0000313" key="2">
    <source>
        <dbReference type="EMBL" id="TGZ84592.1"/>
    </source>
</evidence>
<dbReference type="AlphaFoldDB" id="A0A4S2N5M9"/>
<evidence type="ECO:0000313" key="3">
    <source>
        <dbReference type="Proteomes" id="UP000298138"/>
    </source>
</evidence>
<dbReference type="Proteomes" id="UP000298138">
    <property type="component" value="Unassembled WGS sequence"/>
</dbReference>
<reference evidence="2 3" key="1">
    <citation type="submission" date="2019-04" db="EMBL/GenBank/DDBJ databases">
        <title>Comparative genomics and transcriptomics to analyze fruiting body development in filamentous ascomycetes.</title>
        <authorList>
            <consortium name="DOE Joint Genome Institute"/>
            <person name="Lutkenhaus R."/>
            <person name="Traeger S."/>
            <person name="Breuer J."/>
            <person name="Kuo A."/>
            <person name="Lipzen A."/>
            <person name="Pangilinan J."/>
            <person name="Dilworth D."/>
            <person name="Sandor L."/>
            <person name="Poggeler S."/>
            <person name="Barry K."/>
            <person name="Grigoriev I.V."/>
            <person name="Nowrousian M."/>
        </authorList>
    </citation>
    <scope>NUCLEOTIDE SEQUENCE [LARGE SCALE GENOMIC DNA]</scope>
    <source>
        <strain evidence="2 3">CBS 389.68</strain>
    </source>
</reference>
<keyword evidence="1" id="KW-0175">Coiled coil</keyword>
<sequence>MQFRTARCLACDNADTHYPRLNYNHTELPYCSNCASTTSLIPDPLYSVPSPPSKDVSPSFNNDFTDLAAMFSKNMVLSQQQMQYEHQQYLLQNSQQVPHEMLPTPPMSPTANYSISQHYHHSTYTHSPPQVPTQPQQTAFNVDDMMDDDPVSSQLFGEMAAYSTQQQQRQQQEYDLLQQQLQQQQVEAEAAERQRLEREYAAYLYSADLSSPSSNDALAIEEAVEQRVQRNQALDENCSASEMLLAAAKEREVKKAEDERMENERKIGRAEAPAFRNSEWFNDYYGGLDSMYETYADADEDAPCCIVGMGGVRLKPFDY</sequence>
<proteinExistence type="predicted"/>
<name>A0A4S2N5M9_9PEZI</name>